<dbReference type="OrthoDB" id="9799230at2"/>
<accession>A0A449BE42</accession>
<dbReference type="KEGG" id="aaxa:NCTC10138_01099"/>
<evidence type="ECO:0000256" key="3">
    <source>
        <dbReference type="ARBA" id="ARBA00022989"/>
    </source>
</evidence>
<dbReference type="RefSeq" id="WP_026389998.1">
    <property type="nucleotide sequence ID" value="NZ_LR215048.1"/>
</dbReference>
<dbReference type="InterPro" id="IPR006977">
    <property type="entry name" value="Yip1_dom"/>
</dbReference>
<protein>
    <submittedName>
        <fullName evidence="7">Streptogramin lyase</fullName>
    </submittedName>
</protein>
<dbReference type="PANTHER" id="PTHR24104">
    <property type="entry name" value="E3 UBIQUITIN-PROTEIN LIGASE NHLRC1-RELATED"/>
    <property type="match status" value="1"/>
</dbReference>
<proteinExistence type="predicted"/>
<dbReference type="STRING" id="1278311.GCA_000428705_00294"/>
<dbReference type="Proteomes" id="UP000289841">
    <property type="component" value="Chromosome"/>
</dbReference>
<sequence length="681" mass="78060">MKKKRLLIAILLLMISIIFVSPTKVAANGIPYTTYTYSSSTKRLIWTQDAYVPLSIQYELGGIELRDPQDITIDSKNNVYIADQEQKMIIKYNVETNDSLRIGEGELVKPTGVHVGQDEKVYIVDVGSKEAYQYTFDEPTQTYIRTMTYKKPVNTPYFSDTDVFEPTKVVTDHANLVYLVLAGNFNGLAKYNENGEFTGFFGGNQLPKTLDNMIKQLLFDEEQRRNWFKMIPKSVYNVGVDQSGLILTTTKDEIGYKKLNIANQVYNESIWGFEDIEDVFVGPNHTIFTISKTGRIVEYTPEGEVLFIFSGKDEFDQKGLFKSPTGIAVDSKNNIYAVDNQSRSLQIFIPTEFANTIHEAILLYYDGKYSESLVPWQKVLKMNSLFDLANKGIGDAYFAQMEYEKAMESYIISRDQQGYSQAFWEVRNKDLLASGPLLVGVLLGLIVLVIANQFLKFGKYLKLPFKKLNTYLKKYKVYNELAFGFYIIKKPSDGFYGIKREKKSSNLTALIYILLFFIAYMFWKYNTSFLFNDIIKSEINVLNEVMFIFIPLILWLISNYLIGSIRDGEGKFSDILQGTAYTLLPLIITLPILAVVSNLLTYNEAFVYNVLMYIGIGLSVIYLVIMVKEIHFYDMKPTFKNILITLFTAIMILIFIVIIYMLMSEVIGLFGDIIKEVRNRV</sequence>
<feature type="transmembrane region" description="Helical" evidence="5">
    <location>
        <begin position="575"/>
        <end position="600"/>
    </location>
</feature>
<dbReference type="Gene3D" id="2.40.10.500">
    <property type="match status" value="1"/>
</dbReference>
<evidence type="ECO:0000256" key="5">
    <source>
        <dbReference type="SAM" id="Phobius"/>
    </source>
</evidence>
<evidence type="ECO:0000313" key="8">
    <source>
        <dbReference type="Proteomes" id="UP000289841"/>
    </source>
</evidence>
<evidence type="ECO:0000256" key="2">
    <source>
        <dbReference type="ARBA" id="ARBA00022692"/>
    </source>
</evidence>
<feature type="transmembrane region" description="Helical" evidence="5">
    <location>
        <begin position="545"/>
        <end position="563"/>
    </location>
</feature>
<keyword evidence="4 5" id="KW-0472">Membrane</keyword>
<reference evidence="7 8" key="1">
    <citation type="submission" date="2019-01" db="EMBL/GenBank/DDBJ databases">
        <authorList>
            <consortium name="Pathogen Informatics"/>
        </authorList>
    </citation>
    <scope>NUCLEOTIDE SEQUENCE [LARGE SCALE GENOMIC DNA]</scope>
    <source>
        <strain evidence="7 8">NCTC10138</strain>
    </source>
</reference>
<comment type="subcellular location">
    <subcellularLocation>
        <location evidence="1">Membrane</location>
        <topology evidence="1">Multi-pass membrane protein</topology>
    </subcellularLocation>
</comment>
<dbReference type="EMBL" id="LR215048">
    <property type="protein sequence ID" value="VEU80719.1"/>
    <property type="molecule type" value="Genomic_DNA"/>
</dbReference>
<dbReference type="Gene3D" id="2.120.10.30">
    <property type="entry name" value="TolB, C-terminal domain"/>
    <property type="match status" value="1"/>
</dbReference>
<evidence type="ECO:0000256" key="4">
    <source>
        <dbReference type="ARBA" id="ARBA00023136"/>
    </source>
</evidence>
<evidence type="ECO:0000256" key="1">
    <source>
        <dbReference type="ARBA" id="ARBA00004141"/>
    </source>
</evidence>
<keyword evidence="8" id="KW-1185">Reference proteome</keyword>
<evidence type="ECO:0000313" key="7">
    <source>
        <dbReference type="EMBL" id="VEU80719.1"/>
    </source>
</evidence>
<dbReference type="Pfam" id="PF04893">
    <property type="entry name" value="Yip1"/>
    <property type="match status" value="1"/>
</dbReference>
<dbReference type="SUPFAM" id="SSF101898">
    <property type="entry name" value="NHL repeat"/>
    <property type="match status" value="1"/>
</dbReference>
<feature type="transmembrane region" description="Helical" evidence="5">
    <location>
        <begin position="507"/>
        <end position="525"/>
    </location>
</feature>
<name>A0A449BE42_HAPAX</name>
<feature type="transmembrane region" description="Helical" evidence="5">
    <location>
        <begin position="639"/>
        <end position="663"/>
    </location>
</feature>
<dbReference type="InterPro" id="IPR050952">
    <property type="entry name" value="TRIM-NHL_E3_ligases"/>
</dbReference>
<keyword evidence="2 5" id="KW-0812">Transmembrane</keyword>
<dbReference type="InterPro" id="IPR011042">
    <property type="entry name" value="6-blade_b-propeller_TolB-like"/>
</dbReference>
<dbReference type="Gene3D" id="1.25.40.10">
    <property type="entry name" value="Tetratricopeptide repeat domain"/>
    <property type="match status" value="1"/>
</dbReference>
<keyword evidence="3 5" id="KW-1133">Transmembrane helix</keyword>
<dbReference type="PANTHER" id="PTHR24104:SF25">
    <property type="entry name" value="PROTEIN LIN-41"/>
    <property type="match status" value="1"/>
</dbReference>
<feature type="domain" description="Yip1" evidence="6">
    <location>
        <begin position="486"/>
        <end position="656"/>
    </location>
</feature>
<feature type="transmembrane region" description="Helical" evidence="5">
    <location>
        <begin position="437"/>
        <end position="455"/>
    </location>
</feature>
<dbReference type="AlphaFoldDB" id="A0A449BE42"/>
<evidence type="ECO:0000259" key="6">
    <source>
        <dbReference type="Pfam" id="PF04893"/>
    </source>
</evidence>
<feature type="transmembrane region" description="Helical" evidence="5">
    <location>
        <begin position="606"/>
        <end position="627"/>
    </location>
</feature>
<dbReference type="GO" id="GO:0016829">
    <property type="term" value="F:lyase activity"/>
    <property type="evidence" value="ECO:0007669"/>
    <property type="project" value="UniProtKB-KW"/>
</dbReference>
<organism evidence="7 8">
    <name type="scientific">Haploplasma axanthum</name>
    <name type="common">Acholeplasma axanthum</name>
    <dbReference type="NCBI Taxonomy" id="29552"/>
    <lineage>
        <taxon>Bacteria</taxon>
        <taxon>Bacillati</taxon>
        <taxon>Mycoplasmatota</taxon>
        <taxon>Mollicutes</taxon>
        <taxon>Acholeplasmatales</taxon>
        <taxon>Acholeplasmataceae</taxon>
        <taxon>Haploplasma</taxon>
    </lineage>
</organism>
<dbReference type="InterPro" id="IPR011990">
    <property type="entry name" value="TPR-like_helical_dom_sf"/>
</dbReference>
<keyword evidence="7" id="KW-0456">Lyase</keyword>
<dbReference type="GO" id="GO:0008270">
    <property type="term" value="F:zinc ion binding"/>
    <property type="evidence" value="ECO:0007669"/>
    <property type="project" value="UniProtKB-KW"/>
</dbReference>
<dbReference type="GO" id="GO:0016020">
    <property type="term" value="C:membrane"/>
    <property type="evidence" value="ECO:0007669"/>
    <property type="project" value="UniProtKB-SubCell"/>
</dbReference>
<gene>
    <name evidence="7" type="ORF">NCTC10138_01099</name>
</gene>